<evidence type="ECO:0000313" key="1">
    <source>
        <dbReference type="EMBL" id="OQV14115.1"/>
    </source>
</evidence>
<dbReference type="InterPro" id="IPR036186">
    <property type="entry name" value="Serpin_sf"/>
</dbReference>
<organism evidence="1 2">
    <name type="scientific">Hypsibius exemplaris</name>
    <name type="common">Freshwater tardigrade</name>
    <dbReference type="NCBI Taxonomy" id="2072580"/>
    <lineage>
        <taxon>Eukaryota</taxon>
        <taxon>Metazoa</taxon>
        <taxon>Ecdysozoa</taxon>
        <taxon>Tardigrada</taxon>
        <taxon>Eutardigrada</taxon>
        <taxon>Parachela</taxon>
        <taxon>Hypsibioidea</taxon>
        <taxon>Hypsibiidae</taxon>
        <taxon>Hypsibius</taxon>
    </lineage>
</organism>
<keyword evidence="2" id="KW-1185">Reference proteome</keyword>
<sequence>MEYLRKPLTMMTMRLFHAAKESYPEDNVIICPFTVTSVVTMLYYAAEDSPAGRQMEHILKFADLMDGRADKRAVLNGLP</sequence>
<dbReference type="AlphaFoldDB" id="A0A1W0WFX8"/>
<accession>A0A1W0WFX8</accession>
<comment type="caution">
    <text evidence="1">The sequence shown here is derived from an EMBL/GenBank/DDBJ whole genome shotgun (WGS) entry which is preliminary data.</text>
</comment>
<reference evidence="2" key="1">
    <citation type="submission" date="2017-01" db="EMBL/GenBank/DDBJ databases">
        <title>Comparative genomics of anhydrobiosis in the tardigrade Hypsibius dujardini.</title>
        <authorList>
            <person name="Yoshida Y."/>
            <person name="Koutsovoulos G."/>
            <person name="Laetsch D."/>
            <person name="Stevens L."/>
            <person name="Kumar S."/>
            <person name="Horikawa D."/>
            <person name="Ishino K."/>
            <person name="Komine S."/>
            <person name="Tomita M."/>
            <person name="Blaxter M."/>
            <person name="Arakawa K."/>
        </authorList>
    </citation>
    <scope>NUCLEOTIDE SEQUENCE [LARGE SCALE GENOMIC DNA]</scope>
    <source>
        <strain evidence="2">Z151</strain>
    </source>
</reference>
<dbReference type="Gene3D" id="1.10.287.580">
    <property type="entry name" value="Helix hairpin bin"/>
    <property type="match status" value="1"/>
</dbReference>
<dbReference type="SUPFAM" id="SSF56574">
    <property type="entry name" value="Serpins"/>
    <property type="match status" value="1"/>
</dbReference>
<protein>
    <submittedName>
        <fullName evidence="1">Uncharacterized protein</fullName>
    </submittedName>
</protein>
<evidence type="ECO:0000313" key="2">
    <source>
        <dbReference type="Proteomes" id="UP000192578"/>
    </source>
</evidence>
<dbReference type="EMBL" id="MTYJ01000110">
    <property type="protein sequence ID" value="OQV14115.1"/>
    <property type="molecule type" value="Genomic_DNA"/>
</dbReference>
<dbReference type="OrthoDB" id="671595at2759"/>
<proteinExistence type="predicted"/>
<gene>
    <name evidence="1" type="ORF">BV898_11690</name>
</gene>
<dbReference type="Proteomes" id="UP000192578">
    <property type="component" value="Unassembled WGS sequence"/>
</dbReference>
<name>A0A1W0WFX8_HYPEX</name>